<comment type="caution">
    <text evidence="1">The sequence shown here is derived from an EMBL/GenBank/DDBJ whole genome shotgun (WGS) entry which is preliminary data.</text>
</comment>
<dbReference type="AlphaFoldDB" id="A0A0F9C5P1"/>
<feature type="non-terminal residue" evidence="1">
    <location>
        <position position="258"/>
    </location>
</feature>
<organism evidence="1">
    <name type="scientific">marine sediment metagenome</name>
    <dbReference type="NCBI Taxonomy" id="412755"/>
    <lineage>
        <taxon>unclassified sequences</taxon>
        <taxon>metagenomes</taxon>
        <taxon>ecological metagenomes</taxon>
    </lineage>
</organism>
<dbReference type="EMBL" id="LAZR01034739">
    <property type="protein sequence ID" value="KKL44494.1"/>
    <property type="molecule type" value="Genomic_DNA"/>
</dbReference>
<name>A0A0F9C5P1_9ZZZZ</name>
<gene>
    <name evidence="1" type="ORF">LCGC14_2365130</name>
</gene>
<evidence type="ECO:0000313" key="1">
    <source>
        <dbReference type="EMBL" id="KKL44494.1"/>
    </source>
</evidence>
<proteinExistence type="predicted"/>
<accession>A0A0F9C5P1</accession>
<protein>
    <recommendedName>
        <fullName evidence="2">Right handed beta helix domain-containing protein</fullName>
    </recommendedName>
</protein>
<sequence length="258" mass="26473">MATHTSFVRKSGVDGGTIRLNSRGQLSAGGIMEPFSAGTSGGAPSVFYVDGNVVSSGNGLGWLSAVKTLSEGLALAQAYQSTSGNRAWAHRATVYACGDTIDEDLILGAEKTDVIGVGTNSGFDKCGLTGNHAPVTTSVAAMRMYNFHFTSDTAGILWDLIGVSSGMKFINCDFSGRTAAQQTRAVRITASTFIEIADCRCLTAPGGFSTAAIEIGAGNSAGFYVHDSFIVGTIGVLINASATAVGGHLLVDNNVIDA</sequence>
<evidence type="ECO:0008006" key="2">
    <source>
        <dbReference type="Google" id="ProtNLM"/>
    </source>
</evidence>
<reference evidence="1" key="1">
    <citation type="journal article" date="2015" name="Nature">
        <title>Complex archaea that bridge the gap between prokaryotes and eukaryotes.</title>
        <authorList>
            <person name="Spang A."/>
            <person name="Saw J.H."/>
            <person name="Jorgensen S.L."/>
            <person name="Zaremba-Niedzwiedzka K."/>
            <person name="Martijn J."/>
            <person name="Lind A.E."/>
            <person name="van Eijk R."/>
            <person name="Schleper C."/>
            <person name="Guy L."/>
            <person name="Ettema T.J."/>
        </authorList>
    </citation>
    <scope>NUCLEOTIDE SEQUENCE</scope>
</reference>